<reference evidence="2" key="1">
    <citation type="journal article" date="2019" name="Int. J. Syst. Evol. Microbiol.">
        <title>The Global Catalogue of Microorganisms (GCM) 10K type strain sequencing project: providing services to taxonomists for standard genome sequencing and annotation.</title>
        <authorList>
            <consortium name="The Broad Institute Genomics Platform"/>
            <consortium name="The Broad Institute Genome Sequencing Center for Infectious Disease"/>
            <person name="Wu L."/>
            <person name="Ma J."/>
        </authorList>
    </citation>
    <scope>NUCLEOTIDE SEQUENCE [LARGE SCALE GENOMIC DNA]</scope>
    <source>
        <strain evidence="2">KCTC 52438</strain>
    </source>
</reference>
<dbReference type="Proteomes" id="UP001595476">
    <property type="component" value="Unassembled WGS sequence"/>
</dbReference>
<evidence type="ECO:0000313" key="1">
    <source>
        <dbReference type="EMBL" id="MFC3152906.1"/>
    </source>
</evidence>
<accession>A0ABV7HN39</accession>
<comment type="caution">
    <text evidence="1">The sequence shown here is derived from an EMBL/GenBank/DDBJ whole genome shotgun (WGS) entry which is preliminary data.</text>
</comment>
<name>A0ABV7HN39_9GAMM</name>
<dbReference type="EMBL" id="JBHRSZ010000007">
    <property type="protein sequence ID" value="MFC3152906.1"/>
    <property type="molecule type" value="Genomic_DNA"/>
</dbReference>
<proteinExistence type="predicted"/>
<keyword evidence="2" id="KW-1185">Reference proteome</keyword>
<sequence>MDWPTVEDCHDAMTKFVEYYMEGEQKGYWQSLIKECQEEGRFPAGKAFLHEIDQVIRNSSKSRMPKTKELYEVICVVCI</sequence>
<gene>
    <name evidence="1" type="ORF">ACFOEK_17840</name>
</gene>
<organism evidence="1 2">
    <name type="scientific">Litoribrevibacter euphylliae</name>
    <dbReference type="NCBI Taxonomy" id="1834034"/>
    <lineage>
        <taxon>Bacteria</taxon>
        <taxon>Pseudomonadati</taxon>
        <taxon>Pseudomonadota</taxon>
        <taxon>Gammaproteobacteria</taxon>
        <taxon>Oceanospirillales</taxon>
        <taxon>Oceanospirillaceae</taxon>
        <taxon>Litoribrevibacter</taxon>
    </lineage>
</organism>
<evidence type="ECO:0000313" key="2">
    <source>
        <dbReference type="Proteomes" id="UP001595476"/>
    </source>
</evidence>
<dbReference type="RefSeq" id="WP_386722828.1">
    <property type="nucleotide sequence ID" value="NZ_JBHRSZ010000007.1"/>
</dbReference>
<protein>
    <submittedName>
        <fullName evidence="1">Uncharacterized protein</fullName>
    </submittedName>
</protein>